<accession>A0AAD9QUF1</accession>
<evidence type="ECO:0000313" key="3">
    <source>
        <dbReference type="Proteomes" id="UP001249851"/>
    </source>
</evidence>
<dbReference type="Pfam" id="PF00582">
    <property type="entry name" value="Usp"/>
    <property type="match status" value="1"/>
</dbReference>
<dbReference type="InterPro" id="IPR006015">
    <property type="entry name" value="Universal_stress_UspA"/>
</dbReference>
<gene>
    <name evidence="2" type="ORF">P5673_009093</name>
</gene>
<feature type="domain" description="UspA" evidence="1">
    <location>
        <begin position="4"/>
        <end position="151"/>
    </location>
</feature>
<organism evidence="2 3">
    <name type="scientific">Acropora cervicornis</name>
    <name type="common">Staghorn coral</name>
    <dbReference type="NCBI Taxonomy" id="6130"/>
    <lineage>
        <taxon>Eukaryota</taxon>
        <taxon>Metazoa</taxon>
        <taxon>Cnidaria</taxon>
        <taxon>Anthozoa</taxon>
        <taxon>Hexacorallia</taxon>
        <taxon>Scleractinia</taxon>
        <taxon>Astrocoeniina</taxon>
        <taxon>Acroporidae</taxon>
        <taxon>Acropora</taxon>
    </lineage>
</organism>
<comment type="caution">
    <text evidence="2">The sequence shown here is derived from an EMBL/GenBank/DDBJ whole genome shotgun (WGS) entry which is preliminary data.</text>
</comment>
<sequence length="157" mass="17711">MEGRKTVVVAVDGSEHSKKAFDWYCGNLHQSGDQIVFVHAIDVERRPVVMHPRTYGMAYYDSFVKWFDKTRNQSKTMMESFADTCRNNKYNFKLVTELGKPGEVICQAANQEKADHIVMGSRGLGTVRRTLLGSVSDYMLHHSCIPVSVVPPAAKQE</sequence>
<name>A0AAD9QUF1_ACRCE</name>
<dbReference type="InterPro" id="IPR006016">
    <property type="entry name" value="UspA"/>
</dbReference>
<dbReference type="InterPro" id="IPR014729">
    <property type="entry name" value="Rossmann-like_a/b/a_fold"/>
</dbReference>
<reference evidence="2" key="1">
    <citation type="journal article" date="2023" name="G3 (Bethesda)">
        <title>Whole genome assembly and annotation of the endangered Caribbean coral Acropora cervicornis.</title>
        <authorList>
            <person name="Selwyn J.D."/>
            <person name="Vollmer S.V."/>
        </authorList>
    </citation>
    <scope>NUCLEOTIDE SEQUENCE</scope>
    <source>
        <strain evidence="2">K2</strain>
    </source>
</reference>
<dbReference type="PANTHER" id="PTHR46989:SF3">
    <property type="entry name" value="USPA DOMAIN-CONTAINING PROTEIN"/>
    <property type="match status" value="1"/>
</dbReference>
<dbReference type="SUPFAM" id="SSF52402">
    <property type="entry name" value="Adenine nucleotide alpha hydrolases-like"/>
    <property type="match status" value="1"/>
</dbReference>
<dbReference type="PRINTS" id="PR01438">
    <property type="entry name" value="UNVRSLSTRESS"/>
</dbReference>
<dbReference type="CDD" id="cd23659">
    <property type="entry name" value="USP_At3g01520-like"/>
    <property type="match status" value="1"/>
</dbReference>
<protein>
    <submittedName>
        <fullName evidence="2">Universal stress protein in QAH/OAS sulfhydrylase 3'region</fullName>
    </submittedName>
</protein>
<evidence type="ECO:0000313" key="2">
    <source>
        <dbReference type="EMBL" id="KAK2567276.1"/>
    </source>
</evidence>
<keyword evidence="3" id="KW-1185">Reference proteome</keyword>
<dbReference type="PANTHER" id="PTHR46989">
    <property type="entry name" value="USP DOMAIN-CONTAINING PROTEIN"/>
    <property type="match status" value="1"/>
</dbReference>
<proteinExistence type="predicted"/>
<dbReference type="Proteomes" id="UP001249851">
    <property type="component" value="Unassembled WGS sequence"/>
</dbReference>
<reference evidence="2" key="2">
    <citation type="journal article" date="2023" name="Science">
        <title>Genomic signatures of disease resistance in endangered staghorn corals.</title>
        <authorList>
            <person name="Vollmer S.V."/>
            <person name="Selwyn J.D."/>
            <person name="Despard B.A."/>
            <person name="Roesel C.L."/>
        </authorList>
    </citation>
    <scope>NUCLEOTIDE SEQUENCE</scope>
    <source>
        <strain evidence="2">K2</strain>
    </source>
</reference>
<evidence type="ECO:0000259" key="1">
    <source>
        <dbReference type="Pfam" id="PF00582"/>
    </source>
</evidence>
<dbReference type="AlphaFoldDB" id="A0AAD9QUF1"/>
<dbReference type="Gene3D" id="3.40.50.620">
    <property type="entry name" value="HUPs"/>
    <property type="match status" value="1"/>
</dbReference>
<dbReference type="EMBL" id="JARQWQ010000015">
    <property type="protein sequence ID" value="KAK2567276.1"/>
    <property type="molecule type" value="Genomic_DNA"/>
</dbReference>